<protein>
    <submittedName>
        <fullName evidence="1">Uncharacterized protein</fullName>
    </submittedName>
</protein>
<proteinExistence type="predicted"/>
<reference evidence="1" key="1">
    <citation type="submission" date="2020-10" db="EMBL/GenBank/DDBJ databases">
        <authorList>
            <person name="Gilroy R."/>
        </authorList>
    </citation>
    <scope>NUCLEOTIDE SEQUENCE</scope>
    <source>
        <strain evidence="1">3924</strain>
    </source>
</reference>
<evidence type="ECO:0000313" key="2">
    <source>
        <dbReference type="Proteomes" id="UP000712007"/>
    </source>
</evidence>
<name>A0A940DM82_9BACT</name>
<gene>
    <name evidence="1" type="ORF">IAC51_06765</name>
</gene>
<accession>A0A940DM82</accession>
<organism evidence="1 2">
    <name type="scientific">Candidatus Aphodosoma intestinipullorum</name>
    <dbReference type="NCBI Taxonomy" id="2840674"/>
    <lineage>
        <taxon>Bacteria</taxon>
        <taxon>Pseudomonadati</taxon>
        <taxon>Bacteroidota</taxon>
        <taxon>Bacteroidia</taxon>
        <taxon>Bacteroidales</taxon>
        <taxon>Candidatus Aphodosoma</taxon>
    </lineage>
</organism>
<dbReference type="Proteomes" id="UP000712007">
    <property type="component" value="Unassembled WGS sequence"/>
</dbReference>
<comment type="caution">
    <text evidence="1">The sequence shown here is derived from an EMBL/GenBank/DDBJ whole genome shotgun (WGS) entry which is preliminary data.</text>
</comment>
<dbReference type="AlphaFoldDB" id="A0A940DM82"/>
<sequence length="81" mass="8938">MLETVFDFVHYTDSHSPSCRHTLSQCPPVISGTFPRDSAAGQQPPAMLYTLSKRLHIFLCSIGLASGARLCRTAAKGRHFF</sequence>
<dbReference type="EMBL" id="JADIMV010000115">
    <property type="protein sequence ID" value="MBO8440337.1"/>
    <property type="molecule type" value="Genomic_DNA"/>
</dbReference>
<reference evidence="1" key="2">
    <citation type="journal article" date="2021" name="PeerJ">
        <title>Extensive microbial diversity within the chicken gut microbiome revealed by metagenomics and culture.</title>
        <authorList>
            <person name="Gilroy R."/>
            <person name="Ravi A."/>
            <person name="Getino M."/>
            <person name="Pursley I."/>
            <person name="Horton D.L."/>
            <person name="Alikhan N.F."/>
            <person name="Baker D."/>
            <person name="Gharbi K."/>
            <person name="Hall N."/>
            <person name="Watson M."/>
            <person name="Adriaenssens E.M."/>
            <person name="Foster-Nyarko E."/>
            <person name="Jarju S."/>
            <person name="Secka A."/>
            <person name="Antonio M."/>
            <person name="Oren A."/>
            <person name="Chaudhuri R.R."/>
            <person name="La Ragione R."/>
            <person name="Hildebrand F."/>
            <person name="Pallen M.J."/>
        </authorList>
    </citation>
    <scope>NUCLEOTIDE SEQUENCE</scope>
    <source>
        <strain evidence="1">3924</strain>
    </source>
</reference>
<evidence type="ECO:0000313" key="1">
    <source>
        <dbReference type="EMBL" id="MBO8440337.1"/>
    </source>
</evidence>